<comment type="caution">
    <text evidence="2">The sequence shown here is derived from an EMBL/GenBank/DDBJ whole genome shotgun (WGS) entry which is preliminary data.</text>
</comment>
<organism evidence="2 3">
    <name type="scientific">Datura stramonium</name>
    <name type="common">Jimsonweed</name>
    <name type="synonym">Common thornapple</name>
    <dbReference type="NCBI Taxonomy" id="4076"/>
    <lineage>
        <taxon>Eukaryota</taxon>
        <taxon>Viridiplantae</taxon>
        <taxon>Streptophyta</taxon>
        <taxon>Embryophyta</taxon>
        <taxon>Tracheophyta</taxon>
        <taxon>Spermatophyta</taxon>
        <taxon>Magnoliopsida</taxon>
        <taxon>eudicotyledons</taxon>
        <taxon>Gunneridae</taxon>
        <taxon>Pentapetalae</taxon>
        <taxon>asterids</taxon>
        <taxon>lamiids</taxon>
        <taxon>Solanales</taxon>
        <taxon>Solanaceae</taxon>
        <taxon>Solanoideae</taxon>
        <taxon>Datureae</taxon>
        <taxon>Datura</taxon>
    </lineage>
</organism>
<sequence>RSRCTSNSVGVDSGVQSPRKLARPKKSAPPQLQGPRRDWSSALFGSHCQERPSIPP</sequence>
<feature type="non-terminal residue" evidence="2">
    <location>
        <position position="1"/>
    </location>
</feature>
<feature type="non-terminal residue" evidence="2">
    <location>
        <position position="56"/>
    </location>
</feature>
<evidence type="ECO:0000256" key="1">
    <source>
        <dbReference type="SAM" id="MobiDB-lite"/>
    </source>
</evidence>
<protein>
    <submittedName>
        <fullName evidence="2">Uncharacterized protein</fullName>
    </submittedName>
</protein>
<evidence type="ECO:0000313" key="3">
    <source>
        <dbReference type="Proteomes" id="UP000823775"/>
    </source>
</evidence>
<reference evidence="2 3" key="1">
    <citation type="journal article" date="2021" name="BMC Genomics">
        <title>Datura genome reveals duplications of psychoactive alkaloid biosynthetic genes and high mutation rate following tissue culture.</title>
        <authorList>
            <person name="Rajewski A."/>
            <person name="Carter-House D."/>
            <person name="Stajich J."/>
            <person name="Litt A."/>
        </authorList>
    </citation>
    <scope>NUCLEOTIDE SEQUENCE [LARGE SCALE GENOMIC DNA]</scope>
    <source>
        <strain evidence="2">AR-01</strain>
    </source>
</reference>
<gene>
    <name evidence="2" type="ORF">HAX54_027092</name>
</gene>
<keyword evidence="3" id="KW-1185">Reference proteome</keyword>
<feature type="compositionally biased region" description="Polar residues" evidence="1">
    <location>
        <begin position="1"/>
        <end position="16"/>
    </location>
</feature>
<accession>A0ABS8Y9T3</accession>
<dbReference type="Proteomes" id="UP000823775">
    <property type="component" value="Unassembled WGS sequence"/>
</dbReference>
<name>A0ABS8Y9T3_DATST</name>
<proteinExistence type="predicted"/>
<evidence type="ECO:0000313" key="2">
    <source>
        <dbReference type="EMBL" id="MCE5166809.1"/>
    </source>
</evidence>
<feature type="region of interest" description="Disordered" evidence="1">
    <location>
        <begin position="1"/>
        <end position="56"/>
    </location>
</feature>
<dbReference type="EMBL" id="JACEIK010032925">
    <property type="protein sequence ID" value="MCE5166809.1"/>
    <property type="molecule type" value="Genomic_DNA"/>
</dbReference>